<feature type="transmembrane region" description="Helical" evidence="1">
    <location>
        <begin position="287"/>
        <end position="311"/>
    </location>
</feature>
<feature type="transmembrane region" description="Helical" evidence="1">
    <location>
        <begin position="219"/>
        <end position="237"/>
    </location>
</feature>
<keyword evidence="1" id="KW-1133">Transmembrane helix</keyword>
<feature type="transmembrane region" description="Helical" evidence="1">
    <location>
        <begin position="56"/>
        <end position="83"/>
    </location>
</feature>
<organism evidence="2 3">
    <name type="scientific">Halobacillus karajensis</name>
    <dbReference type="NCBI Taxonomy" id="195088"/>
    <lineage>
        <taxon>Bacteria</taxon>
        <taxon>Bacillati</taxon>
        <taxon>Bacillota</taxon>
        <taxon>Bacilli</taxon>
        <taxon>Bacillales</taxon>
        <taxon>Bacillaceae</taxon>
        <taxon>Halobacillus</taxon>
    </lineage>
</organism>
<keyword evidence="1" id="KW-0472">Membrane</keyword>
<reference evidence="3" key="1">
    <citation type="submission" date="2014-03" db="EMBL/GenBank/DDBJ databases">
        <authorList>
            <person name="Urmite Genomes U."/>
        </authorList>
    </citation>
    <scope>NUCLEOTIDE SEQUENCE [LARGE SCALE GENOMIC DNA]</scope>
    <source>
        <strain evidence="3">HD-03</strain>
    </source>
</reference>
<keyword evidence="1" id="KW-0812">Transmembrane</keyword>
<keyword evidence="3" id="KW-1185">Reference proteome</keyword>
<accession>A0A059NYN1</accession>
<feature type="transmembrane region" description="Helical" evidence="1">
    <location>
        <begin position="6"/>
        <end position="35"/>
    </location>
</feature>
<sequence length="325" mass="37488">MVILLIIIAVSFLPLASVLIWGMSYIGSFIASLFFRWRLFSKSLFHKTAACVWTGSLLALSFTRIPLFLLFILFIVTVMVLLVQKNEVNWGKVVEVNDARVWNMMIIGQMTNVHIKPKEKYGVTQILRRRKKDRFVSAQKLYERIWIGYFLRSAEYLWKTILTVCLILLIIPIKVDWMLIVTLPIAVGVYHEVAGGLFLDVENVFHSLPVDDKVSISSYLKGAYLAALPLLISFISIQWILGEAWIGIVIQIIGLVLWMYRDLERVIQERWLTVQKEKFYSEGWKRFAGFIALGAGVFHPLCMFLIPLLLLTTRRKLPFNKVKSS</sequence>
<dbReference type="EMBL" id="CCDI010000001">
    <property type="protein sequence ID" value="CDQ23331.1"/>
    <property type="molecule type" value="Genomic_DNA"/>
</dbReference>
<evidence type="ECO:0000256" key="1">
    <source>
        <dbReference type="SAM" id="Phobius"/>
    </source>
</evidence>
<comment type="caution">
    <text evidence="2">The sequence shown here is derived from an EMBL/GenBank/DDBJ whole genome shotgun (WGS) entry which is preliminary data.</text>
</comment>
<dbReference type="AlphaFoldDB" id="A0A059NYN1"/>
<proteinExistence type="predicted"/>
<feature type="transmembrane region" description="Helical" evidence="1">
    <location>
        <begin position="156"/>
        <end position="173"/>
    </location>
</feature>
<dbReference type="Proteomes" id="UP000028868">
    <property type="component" value="Unassembled WGS sequence"/>
</dbReference>
<evidence type="ECO:0000313" key="2">
    <source>
        <dbReference type="EMBL" id="CDQ23331.1"/>
    </source>
</evidence>
<feature type="transmembrane region" description="Helical" evidence="1">
    <location>
        <begin position="180"/>
        <end position="199"/>
    </location>
</feature>
<gene>
    <name evidence="2" type="ORF">BN983_01557</name>
</gene>
<reference evidence="2 3" key="2">
    <citation type="submission" date="2014-05" db="EMBL/GenBank/DDBJ databases">
        <title>Draft genome sequence of Halobacillus karajensis HK-03.</title>
        <authorList>
            <person name="Khelaifia S."/>
            <person name="Croce O."/>
            <person name="Lagier J.C."/>
            <person name="Raoult D."/>
        </authorList>
    </citation>
    <scope>NUCLEOTIDE SEQUENCE [LARGE SCALE GENOMIC DNA]</scope>
    <source>
        <strain evidence="2 3">HD-03</strain>
    </source>
</reference>
<name>A0A059NYN1_9BACI</name>
<evidence type="ECO:0000313" key="3">
    <source>
        <dbReference type="Proteomes" id="UP000028868"/>
    </source>
</evidence>
<protein>
    <submittedName>
        <fullName evidence="2">Uncharacterized protein</fullName>
    </submittedName>
</protein>